<evidence type="ECO:0000313" key="6">
    <source>
        <dbReference type="EMBL" id="CAD9511623.1"/>
    </source>
</evidence>
<dbReference type="EMBL" id="HBGU01058778">
    <property type="protein sequence ID" value="CAD9511623.1"/>
    <property type="molecule type" value="Transcribed_RNA"/>
</dbReference>
<feature type="compositionally biased region" description="Basic and acidic residues" evidence="3">
    <location>
        <begin position="86"/>
        <end position="103"/>
    </location>
</feature>
<dbReference type="Gene3D" id="2.170.270.10">
    <property type="entry name" value="SET domain"/>
    <property type="match status" value="1"/>
</dbReference>
<dbReference type="InterPro" id="IPR023780">
    <property type="entry name" value="Chromo_domain"/>
</dbReference>
<dbReference type="PANTHER" id="PTHR22812">
    <property type="entry name" value="CHROMOBOX PROTEIN"/>
    <property type="match status" value="1"/>
</dbReference>
<dbReference type="InterPro" id="IPR016197">
    <property type="entry name" value="Chromo-like_dom_sf"/>
</dbReference>
<evidence type="ECO:0000256" key="3">
    <source>
        <dbReference type="SAM" id="MobiDB-lite"/>
    </source>
</evidence>
<dbReference type="Pfam" id="PF00385">
    <property type="entry name" value="Chromo"/>
    <property type="match status" value="1"/>
</dbReference>
<organism evidence="6">
    <name type="scientific">Haptolina brevifila</name>
    <dbReference type="NCBI Taxonomy" id="156173"/>
    <lineage>
        <taxon>Eukaryota</taxon>
        <taxon>Haptista</taxon>
        <taxon>Haptophyta</taxon>
        <taxon>Prymnesiophyceae</taxon>
        <taxon>Prymnesiales</taxon>
        <taxon>Prymnesiaceae</taxon>
        <taxon>Haptolina</taxon>
    </lineage>
</organism>
<dbReference type="PROSITE" id="PS50013">
    <property type="entry name" value="CHROMO_2"/>
    <property type="match status" value="1"/>
</dbReference>
<dbReference type="InterPro" id="IPR001214">
    <property type="entry name" value="SET_dom"/>
</dbReference>
<feature type="region of interest" description="Disordered" evidence="3">
    <location>
        <begin position="82"/>
        <end position="103"/>
    </location>
</feature>
<dbReference type="InterPro" id="IPR051219">
    <property type="entry name" value="Heterochromatin_chromo-domain"/>
</dbReference>
<gene>
    <name evidence="6" type="ORF">CBRE1094_LOCUS31945</name>
</gene>
<dbReference type="InterPro" id="IPR046341">
    <property type="entry name" value="SET_dom_sf"/>
</dbReference>
<accession>A0A7S2I809</accession>
<evidence type="ECO:0008006" key="7">
    <source>
        <dbReference type="Google" id="ProtNLM"/>
    </source>
</evidence>
<protein>
    <recommendedName>
        <fullName evidence="7">SET domain-containing protein</fullName>
    </recommendedName>
</protein>
<dbReference type="AlphaFoldDB" id="A0A7S2I809"/>
<dbReference type="SMART" id="SM00298">
    <property type="entry name" value="CHROMO"/>
    <property type="match status" value="1"/>
</dbReference>
<proteinExistence type="predicted"/>
<dbReference type="Gene3D" id="2.40.50.40">
    <property type="match status" value="1"/>
</dbReference>
<evidence type="ECO:0000256" key="2">
    <source>
        <dbReference type="ARBA" id="ARBA00023242"/>
    </source>
</evidence>
<feature type="domain" description="SET" evidence="5">
    <location>
        <begin position="324"/>
        <end position="454"/>
    </location>
</feature>
<dbReference type="SUPFAM" id="SSF54160">
    <property type="entry name" value="Chromo domain-like"/>
    <property type="match status" value="1"/>
</dbReference>
<evidence type="ECO:0000256" key="1">
    <source>
        <dbReference type="ARBA" id="ARBA00004123"/>
    </source>
</evidence>
<comment type="subcellular location">
    <subcellularLocation>
        <location evidence="1">Nucleus</location>
    </subcellularLocation>
</comment>
<feature type="region of interest" description="Disordered" evidence="3">
    <location>
        <begin position="161"/>
        <end position="196"/>
    </location>
</feature>
<dbReference type="PROSITE" id="PS00598">
    <property type="entry name" value="CHROMO_1"/>
    <property type="match status" value="1"/>
</dbReference>
<dbReference type="GO" id="GO:0005634">
    <property type="term" value="C:nucleus"/>
    <property type="evidence" value="ECO:0007669"/>
    <property type="project" value="UniProtKB-SubCell"/>
</dbReference>
<keyword evidence="2" id="KW-0539">Nucleus</keyword>
<sequence length="470" mass="50979">MGRAGTKLAISAIGTKLPGPPLGADAEAGQVTGALSAAGPASIASPLSNTTNHIAAPPVPLGALKRRTSKPPERLVEILADTPPQHLERPSRAAADQKRKREAVPRDVYTVEKILNERKRGCTCEFLVRWAGYSRAHDSWEPVANILDSRLIDGFRAEQVAPPQHTQLQPNSRSRKRKSAVSSTTPPFLASQRDTVRVGAEAQASIRPVAESVLPPPAAPPLCACNQPAVWDRDRWWCEARTCTYECKPPPFALSPLCACDRPCVWDRGRWWCECGDAGCDFERRETRPEPERVCSSASRRIVLSSIEGTLATSTASLLTHAAYGLEEWSFVAPTDCGLGLFARDKIQTHQVIGEYAGPHLPLKLLKQSTYAFEIPGTNEFVDGDGSNSPCSLIDGPANAIFANHSSSKPNAKIEVQARDRKVSAFEACEPRHRIFLVATEPIAAGAEIRFDYEAGKKVSATQSSTSPCF</sequence>
<dbReference type="InterPro" id="IPR000953">
    <property type="entry name" value="Chromo/chromo_shadow_dom"/>
</dbReference>
<dbReference type="Pfam" id="PF00856">
    <property type="entry name" value="SET"/>
    <property type="match status" value="1"/>
</dbReference>
<evidence type="ECO:0000259" key="4">
    <source>
        <dbReference type="PROSITE" id="PS50013"/>
    </source>
</evidence>
<reference evidence="6" key="1">
    <citation type="submission" date="2021-01" db="EMBL/GenBank/DDBJ databases">
        <authorList>
            <person name="Corre E."/>
            <person name="Pelletier E."/>
            <person name="Niang G."/>
            <person name="Scheremetjew M."/>
            <person name="Finn R."/>
            <person name="Kale V."/>
            <person name="Holt S."/>
            <person name="Cochrane G."/>
            <person name="Meng A."/>
            <person name="Brown T."/>
            <person name="Cohen L."/>
        </authorList>
    </citation>
    <scope>NUCLEOTIDE SEQUENCE</scope>
    <source>
        <strain evidence="6">UTEX LB 985</strain>
    </source>
</reference>
<evidence type="ECO:0000259" key="5">
    <source>
        <dbReference type="PROSITE" id="PS50280"/>
    </source>
</evidence>
<name>A0A7S2I809_9EUKA</name>
<dbReference type="SMART" id="SM00317">
    <property type="entry name" value="SET"/>
    <property type="match status" value="1"/>
</dbReference>
<dbReference type="SUPFAM" id="SSF82199">
    <property type="entry name" value="SET domain"/>
    <property type="match status" value="1"/>
</dbReference>
<feature type="domain" description="Chromo" evidence="4">
    <location>
        <begin position="109"/>
        <end position="167"/>
    </location>
</feature>
<dbReference type="InterPro" id="IPR023779">
    <property type="entry name" value="Chromodomain_CS"/>
</dbReference>
<dbReference type="PROSITE" id="PS50280">
    <property type="entry name" value="SET"/>
    <property type="match status" value="1"/>
</dbReference>